<gene>
    <name evidence="1" type="ORF">H5410_018861</name>
</gene>
<dbReference type="Proteomes" id="UP000824120">
    <property type="component" value="Chromosome 3"/>
</dbReference>
<evidence type="ECO:0000313" key="1">
    <source>
        <dbReference type="EMBL" id="KAG5619037.1"/>
    </source>
</evidence>
<proteinExistence type="predicted"/>
<comment type="caution">
    <text evidence="1">The sequence shown here is derived from an EMBL/GenBank/DDBJ whole genome shotgun (WGS) entry which is preliminary data.</text>
</comment>
<reference evidence="1 2" key="1">
    <citation type="submission" date="2020-09" db="EMBL/GenBank/DDBJ databases">
        <title>De no assembly of potato wild relative species, Solanum commersonii.</title>
        <authorList>
            <person name="Cho K."/>
        </authorList>
    </citation>
    <scope>NUCLEOTIDE SEQUENCE [LARGE SCALE GENOMIC DNA]</scope>
    <source>
        <strain evidence="1">LZ3.2</strain>
        <tissue evidence="1">Leaf</tissue>
    </source>
</reference>
<organism evidence="1 2">
    <name type="scientific">Solanum commersonii</name>
    <name type="common">Commerson's wild potato</name>
    <name type="synonym">Commerson's nightshade</name>
    <dbReference type="NCBI Taxonomy" id="4109"/>
    <lineage>
        <taxon>Eukaryota</taxon>
        <taxon>Viridiplantae</taxon>
        <taxon>Streptophyta</taxon>
        <taxon>Embryophyta</taxon>
        <taxon>Tracheophyta</taxon>
        <taxon>Spermatophyta</taxon>
        <taxon>Magnoliopsida</taxon>
        <taxon>eudicotyledons</taxon>
        <taxon>Gunneridae</taxon>
        <taxon>Pentapetalae</taxon>
        <taxon>asterids</taxon>
        <taxon>lamiids</taxon>
        <taxon>Solanales</taxon>
        <taxon>Solanaceae</taxon>
        <taxon>Solanoideae</taxon>
        <taxon>Solaneae</taxon>
        <taxon>Solanum</taxon>
    </lineage>
</organism>
<dbReference type="AlphaFoldDB" id="A0A9J6A396"/>
<name>A0A9J6A396_SOLCO</name>
<protein>
    <submittedName>
        <fullName evidence="1">Uncharacterized protein</fullName>
    </submittedName>
</protein>
<sequence>MVVSKMLLMKDAVLYRNDCSQDSRNSHIALFLYSRAYCHDLPLCTSPSLVPDSYKLHHAMAL</sequence>
<accession>A0A9J6A396</accession>
<dbReference type="EMBL" id="JACXVP010000003">
    <property type="protein sequence ID" value="KAG5619037.1"/>
    <property type="molecule type" value="Genomic_DNA"/>
</dbReference>
<keyword evidence="2" id="KW-1185">Reference proteome</keyword>
<evidence type="ECO:0000313" key="2">
    <source>
        <dbReference type="Proteomes" id="UP000824120"/>
    </source>
</evidence>